<dbReference type="InterPro" id="IPR010603">
    <property type="entry name" value="Znf_CppX_C4"/>
</dbReference>
<feature type="binding site" evidence="1">
    <location>
        <position position="94"/>
    </location>
    <ligand>
        <name>Zn(2+)</name>
        <dbReference type="ChEBI" id="CHEBI:29105"/>
    </ligand>
</feature>
<dbReference type="Pfam" id="PF06689">
    <property type="entry name" value="zf-C4_ClpX"/>
    <property type="match status" value="1"/>
</dbReference>
<feature type="binding site" evidence="1">
    <location>
        <position position="97"/>
    </location>
    <ligand>
        <name>Zn(2+)</name>
        <dbReference type="ChEBI" id="CHEBI:29105"/>
    </ligand>
</feature>
<accession>A0AA37W8K0</accession>
<dbReference type="GO" id="GO:0008270">
    <property type="term" value="F:zinc ion binding"/>
    <property type="evidence" value="ECO:0007669"/>
    <property type="project" value="UniProtKB-UniRule"/>
</dbReference>
<evidence type="ECO:0000313" key="4">
    <source>
        <dbReference type="Proteomes" id="UP001161389"/>
    </source>
</evidence>
<keyword evidence="1" id="KW-0143">Chaperone</keyword>
<comment type="similarity">
    <text evidence="1">Belongs to the ClpX chaperone family.</text>
</comment>
<name>A0AA37W8K0_9GAMM</name>
<protein>
    <recommendedName>
        <fullName evidence="2">ClpX-type ZB domain-containing protein</fullName>
    </recommendedName>
</protein>
<dbReference type="GO" id="GO:0046983">
    <property type="term" value="F:protein dimerization activity"/>
    <property type="evidence" value="ECO:0007669"/>
    <property type="project" value="UniProtKB-UniRule"/>
</dbReference>
<dbReference type="GO" id="GO:0006457">
    <property type="term" value="P:protein folding"/>
    <property type="evidence" value="ECO:0007669"/>
    <property type="project" value="UniProtKB-UniRule"/>
</dbReference>
<proteinExistence type="inferred from homology"/>
<dbReference type="InterPro" id="IPR038366">
    <property type="entry name" value="Znf_CppX_C4_sf"/>
</dbReference>
<dbReference type="AlphaFoldDB" id="A0AA37W8K0"/>
<feature type="domain" description="ClpX-type ZB" evidence="2">
    <location>
        <begin position="59"/>
        <end position="104"/>
    </location>
</feature>
<dbReference type="PROSITE" id="PS51902">
    <property type="entry name" value="CLPX_ZB"/>
    <property type="match status" value="1"/>
</dbReference>
<sequence>MNEQQKQQLKAMLAQFSEQEKQDLKQQMGIDLDTELDPDNIDPELAKLLVDSGVLSSRPKLSKVVGTDVSCSFCGKPSAEVGALITSPQGAKICRQCIIQYQKS</sequence>
<keyword evidence="4" id="KW-1185">Reference proteome</keyword>
<reference evidence="3" key="1">
    <citation type="journal article" date="2014" name="Int. J. Syst. Evol. Microbiol.">
        <title>Complete genome sequence of Corynebacterium casei LMG S-19264T (=DSM 44701T), isolated from a smear-ripened cheese.</title>
        <authorList>
            <consortium name="US DOE Joint Genome Institute (JGI-PGF)"/>
            <person name="Walter F."/>
            <person name="Albersmeier A."/>
            <person name="Kalinowski J."/>
            <person name="Ruckert C."/>
        </authorList>
    </citation>
    <scope>NUCLEOTIDE SEQUENCE</scope>
    <source>
        <strain evidence="3">NBRC 110071</strain>
    </source>
</reference>
<dbReference type="GO" id="GO:0051082">
    <property type="term" value="F:unfolded protein binding"/>
    <property type="evidence" value="ECO:0007669"/>
    <property type="project" value="UniProtKB-UniRule"/>
</dbReference>
<comment type="caution">
    <text evidence="3">The sequence shown here is derived from an EMBL/GenBank/DDBJ whole genome shotgun (WGS) entry which is preliminary data.</text>
</comment>
<dbReference type="RefSeq" id="WP_284382636.1">
    <property type="nucleotide sequence ID" value="NZ_BSNM01000016.1"/>
</dbReference>
<feature type="binding site" evidence="1">
    <location>
        <position position="71"/>
    </location>
    <ligand>
        <name>Zn(2+)</name>
        <dbReference type="ChEBI" id="CHEBI:29105"/>
    </ligand>
</feature>
<evidence type="ECO:0000259" key="2">
    <source>
        <dbReference type="PROSITE" id="PS51902"/>
    </source>
</evidence>
<evidence type="ECO:0000313" key="3">
    <source>
        <dbReference type="EMBL" id="GLQ32593.1"/>
    </source>
</evidence>
<dbReference type="SUPFAM" id="SSF57716">
    <property type="entry name" value="Glucocorticoid receptor-like (DNA-binding domain)"/>
    <property type="match status" value="1"/>
</dbReference>
<evidence type="ECO:0000256" key="1">
    <source>
        <dbReference type="PROSITE-ProRule" id="PRU01250"/>
    </source>
</evidence>
<dbReference type="SMART" id="SM00994">
    <property type="entry name" value="zf-C4_ClpX"/>
    <property type="match status" value="1"/>
</dbReference>
<dbReference type="InterPro" id="IPR059188">
    <property type="entry name" value="Znf_CLPX-like"/>
</dbReference>
<reference evidence="3" key="2">
    <citation type="submission" date="2023-01" db="EMBL/GenBank/DDBJ databases">
        <title>Draft genome sequence of Litoribrevibacter albus strain NBRC 110071.</title>
        <authorList>
            <person name="Sun Q."/>
            <person name="Mori K."/>
        </authorList>
    </citation>
    <scope>NUCLEOTIDE SEQUENCE</scope>
    <source>
        <strain evidence="3">NBRC 110071</strain>
    </source>
</reference>
<gene>
    <name evidence="3" type="ORF">GCM10007876_30720</name>
</gene>
<dbReference type="Gene3D" id="6.20.220.10">
    <property type="entry name" value="ClpX chaperone, C4-type zinc finger domain"/>
    <property type="match status" value="1"/>
</dbReference>
<organism evidence="3 4">
    <name type="scientific">Litoribrevibacter albus</name>
    <dbReference type="NCBI Taxonomy" id="1473156"/>
    <lineage>
        <taxon>Bacteria</taxon>
        <taxon>Pseudomonadati</taxon>
        <taxon>Pseudomonadota</taxon>
        <taxon>Gammaproteobacteria</taxon>
        <taxon>Oceanospirillales</taxon>
        <taxon>Oceanospirillaceae</taxon>
        <taxon>Litoribrevibacter</taxon>
    </lineage>
</organism>
<dbReference type="Proteomes" id="UP001161389">
    <property type="component" value="Unassembled WGS sequence"/>
</dbReference>
<keyword evidence="1" id="KW-0479">Metal-binding</keyword>
<feature type="binding site" evidence="1">
    <location>
        <position position="74"/>
    </location>
    <ligand>
        <name>Zn(2+)</name>
        <dbReference type="ChEBI" id="CHEBI:29105"/>
    </ligand>
</feature>
<keyword evidence="1" id="KW-0862">Zinc</keyword>
<dbReference type="EMBL" id="BSNM01000016">
    <property type="protein sequence ID" value="GLQ32593.1"/>
    <property type="molecule type" value="Genomic_DNA"/>
</dbReference>